<accession>A0AAF0ZXU7</accession>
<evidence type="ECO:0000313" key="2">
    <source>
        <dbReference type="Proteomes" id="UP001234989"/>
    </source>
</evidence>
<keyword evidence="2" id="KW-1185">Reference proteome</keyword>
<dbReference type="GO" id="GO:0016491">
    <property type="term" value="F:oxidoreductase activity"/>
    <property type="evidence" value="ECO:0007669"/>
    <property type="project" value="InterPro"/>
</dbReference>
<reference evidence="1" key="1">
    <citation type="submission" date="2023-08" db="EMBL/GenBank/DDBJ databases">
        <title>A de novo genome assembly of Solanum verrucosum Schlechtendal, a Mexican diploid species geographically isolated from the other diploid A-genome species in potato relatives.</title>
        <authorList>
            <person name="Hosaka K."/>
        </authorList>
    </citation>
    <scope>NUCLEOTIDE SEQUENCE</scope>
    <source>
        <tissue evidence="1">Young leaves</tissue>
    </source>
</reference>
<dbReference type="Proteomes" id="UP001234989">
    <property type="component" value="Chromosome 12"/>
</dbReference>
<dbReference type="InterPro" id="IPR012171">
    <property type="entry name" value="Fatty_acid_desaturase"/>
</dbReference>
<protein>
    <submittedName>
        <fullName evidence="1">Uncharacterized protein</fullName>
    </submittedName>
</protein>
<sequence>MTEMNNCYGVDVPSCRFVQYLAVRPYPRFASHYHPHGPSYYDRERLQIYISDAGVISTTYVLYCIALAQG</sequence>
<evidence type="ECO:0000313" key="1">
    <source>
        <dbReference type="EMBL" id="WMV56507.1"/>
    </source>
</evidence>
<organism evidence="1 2">
    <name type="scientific">Solanum verrucosum</name>
    <dbReference type="NCBI Taxonomy" id="315347"/>
    <lineage>
        <taxon>Eukaryota</taxon>
        <taxon>Viridiplantae</taxon>
        <taxon>Streptophyta</taxon>
        <taxon>Embryophyta</taxon>
        <taxon>Tracheophyta</taxon>
        <taxon>Spermatophyta</taxon>
        <taxon>Magnoliopsida</taxon>
        <taxon>eudicotyledons</taxon>
        <taxon>Gunneridae</taxon>
        <taxon>Pentapetalae</taxon>
        <taxon>asterids</taxon>
        <taxon>lamiids</taxon>
        <taxon>Solanales</taxon>
        <taxon>Solanaceae</taxon>
        <taxon>Solanoideae</taxon>
        <taxon>Solaneae</taxon>
        <taxon>Solanum</taxon>
    </lineage>
</organism>
<dbReference type="AlphaFoldDB" id="A0AAF0ZXU7"/>
<gene>
    <name evidence="1" type="ORF">MTR67_049892</name>
</gene>
<name>A0AAF0ZXU7_SOLVR</name>
<dbReference type="EMBL" id="CP133623">
    <property type="protein sequence ID" value="WMV56507.1"/>
    <property type="molecule type" value="Genomic_DNA"/>
</dbReference>
<dbReference type="PANTHER" id="PTHR32100">
    <property type="entry name" value="OMEGA-6 FATTY ACID DESATURASE, CHLOROPLASTIC"/>
    <property type="match status" value="1"/>
</dbReference>
<proteinExistence type="predicted"/>